<organism evidence="2 3">
    <name type="scientific">Jimgerdemannia flammicorona</name>
    <dbReference type="NCBI Taxonomy" id="994334"/>
    <lineage>
        <taxon>Eukaryota</taxon>
        <taxon>Fungi</taxon>
        <taxon>Fungi incertae sedis</taxon>
        <taxon>Mucoromycota</taxon>
        <taxon>Mucoromycotina</taxon>
        <taxon>Endogonomycetes</taxon>
        <taxon>Endogonales</taxon>
        <taxon>Endogonaceae</taxon>
        <taxon>Jimgerdemannia</taxon>
    </lineage>
</organism>
<dbReference type="SFLD" id="SFLDG01129">
    <property type="entry name" value="C1.5:_HAD__Beta-PGM__Phosphata"/>
    <property type="match status" value="1"/>
</dbReference>
<name>A0A433QUD5_9FUNG</name>
<dbReference type="SUPFAM" id="SSF56784">
    <property type="entry name" value="HAD-like"/>
    <property type="match status" value="1"/>
</dbReference>
<dbReference type="Gene3D" id="3.40.50.1000">
    <property type="entry name" value="HAD superfamily/HAD-like"/>
    <property type="match status" value="1"/>
</dbReference>
<gene>
    <name evidence="2" type="ORF">BC938DRAFT_472030</name>
</gene>
<dbReference type="GO" id="GO:0016787">
    <property type="term" value="F:hydrolase activity"/>
    <property type="evidence" value="ECO:0007669"/>
    <property type="project" value="UniProtKB-KW"/>
</dbReference>
<dbReference type="InterPro" id="IPR051540">
    <property type="entry name" value="S-2-haloacid_dehalogenase"/>
</dbReference>
<proteinExistence type="predicted"/>
<reference evidence="2 3" key="1">
    <citation type="journal article" date="2018" name="New Phytol.">
        <title>Phylogenomics of Endogonaceae and evolution of mycorrhizas within Mucoromycota.</title>
        <authorList>
            <person name="Chang Y."/>
            <person name="Desiro A."/>
            <person name="Na H."/>
            <person name="Sandor L."/>
            <person name="Lipzen A."/>
            <person name="Clum A."/>
            <person name="Barry K."/>
            <person name="Grigoriev I.V."/>
            <person name="Martin F.M."/>
            <person name="Stajich J.E."/>
            <person name="Smith M.E."/>
            <person name="Bonito G."/>
            <person name="Spatafora J.W."/>
        </authorList>
    </citation>
    <scope>NUCLEOTIDE SEQUENCE [LARGE SCALE GENOMIC DNA]</scope>
    <source>
        <strain evidence="2 3">AD002</strain>
    </source>
</reference>
<dbReference type="InterPro" id="IPR023214">
    <property type="entry name" value="HAD_sf"/>
</dbReference>
<dbReference type="InterPro" id="IPR023198">
    <property type="entry name" value="PGP-like_dom2"/>
</dbReference>
<keyword evidence="1" id="KW-0378">Hydrolase</keyword>
<dbReference type="SFLD" id="SFLDS00003">
    <property type="entry name" value="Haloacid_Dehalogenase"/>
    <property type="match status" value="1"/>
</dbReference>
<evidence type="ECO:0000313" key="2">
    <source>
        <dbReference type="EMBL" id="RUS33357.1"/>
    </source>
</evidence>
<dbReference type="AlphaFoldDB" id="A0A433QUD5"/>
<dbReference type="Proteomes" id="UP000274822">
    <property type="component" value="Unassembled WGS sequence"/>
</dbReference>
<protein>
    <submittedName>
        <fullName evidence="2">HAD-like domain-containing protein</fullName>
    </submittedName>
</protein>
<keyword evidence="3" id="KW-1185">Reference proteome</keyword>
<dbReference type="EMBL" id="RBNJ01001274">
    <property type="protein sequence ID" value="RUS33357.1"/>
    <property type="molecule type" value="Genomic_DNA"/>
</dbReference>
<sequence>MFFPIPQFKPTMPVVAFDVIGTLFALDVAIDQLAATFPNLSVPSHVAFYLWLWAGLRDYFASSHAGPYVPLMTVLRASLPRTLAVVGYDMSVVKDEDYDAVMASFKRLELAPGMADAVKRLSGLGWEVWGVTNGGKEATIASLGRTGLLEYFGGGKNVQSCDDLQLSKPHPRVYNTWMRTVVHETKKIETFMYINPLSLPPLPFQNFYFIATHAWDLGGAHNNAIRTVFLTTEEKIYIPGVFEKPDVQGDTIEECVEQMVGLERRKSLLWTKGTDAVKLRVTEPL</sequence>
<evidence type="ECO:0000313" key="3">
    <source>
        <dbReference type="Proteomes" id="UP000274822"/>
    </source>
</evidence>
<dbReference type="Gene3D" id="1.10.150.240">
    <property type="entry name" value="Putative phosphatase, domain 2"/>
    <property type="match status" value="1"/>
</dbReference>
<comment type="caution">
    <text evidence="2">The sequence shown here is derived from an EMBL/GenBank/DDBJ whole genome shotgun (WGS) entry which is preliminary data.</text>
</comment>
<dbReference type="PANTHER" id="PTHR43316">
    <property type="entry name" value="HYDROLASE, HALOACID DELAHOGENASE-RELATED"/>
    <property type="match status" value="1"/>
</dbReference>
<dbReference type="Pfam" id="PF00702">
    <property type="entry name" value="Hydrolase"/>
    <property type="match status" value="1"/>
</dbReference>
<accession>A0A433QUD5</accession>
<evidence type="ECO:0000256" key="1">
    <source>
        <dbReference type="ARBA" id="ARBA00022801"/>
    </source>
</evidence>
<dbReference type="PANTHER" id="PTHR43316:SF4">
    <property type="entry name" value="ACID DEHALOGENASE, PUTATIVE (AFU_ORTHOLOGUE AFUA_8G05870)-RELATED"/>
    <property type="match status" value="1"/>
</dbReference>
<dbReference type="InterPro" id="IPR036412">
    <property type="entry name" value="HAD-like_sf"/>
</dbReference>